<feature type="chain" id="PRO_5039202015" description="Lipoprotein" evidence="1">
    <location>
        <begin position="27"/>
        <end position="169"/>
    </location>
</feature>
<dbReference type="RefSeq" id="WP_149751490.1">
    <property type="nucleotide sequence ID" value="NZ_VUJW01000010.1"/>
</dbReference>
<name>A0A5B1LYX8_9ACTN</name>
<evidence type="ECO:0000313" key="3">
    <source>
        <dbReference type="Proteomes" id="UP000324351"/>
    </source>
</evidence>
<dbReference type="EMBL" id="VUJW01000010">
    <property type="protein sequence ID" value="KAA1425863.1"/>
    <property type="molecule type" value="Genomic_DNA"/>
</dbReference>
<reference evidence="2 3" key="2">
    <citation type="submission" date="2019-09" db="EMBL/GenBank/DDBJ databases">
        <authorList>
            <person name="Jin C."/>
        </authorList>
    </citation>
    <scope>NUCLEOTIDE SEQUENCE [LARGE SCALE GENOMIC DNA]</scope>
    <source>
        <strain evidence="2 3">BN140041</strain>
    </source>
</reference>
<keyword evidence="3" id="KW-1185">Reference proteome</keyword>
<protein>
    <recommendedName>
        <fullName evidence="4">Lipoprotein</fullName>
    </recommendedName>
</protein>
<gene>
    <name evidence="2" type="ORF">F0U47_16065</name>
</gene>
<sequence length="169" mass="17588">MHQLRRTRLLVAVPAALLALSLVGCGDLLQDQAEKRAEDAAKSEGVDLDIDDGDVKVDTTDGGASVGELPNGFPTDEVPVVEGEILGGTYTKNPETWNVTIKVDEAGGDKTGAYDAAESQLTGAGLETTREKVDNGTSISGQYTSASYAVELAVTDSNGVTVTYLVSPK</sequence>
<proteinExistence type="predicted"/>
<keyword evidence="1" id="KW-0732">Signal</keyword>
<evidence type="ECO:0000256" key="1">
    <source>
        <dbReference type="SAM" id="SignalP"/>
    </source>
</evidence>
<accession>A0A5B1LYX8</accession>
<dbReference type="Proteomes" id="UP000324351">
    <property type="component" value="Unassembled WGS sequence"/>
</dbReference>
<evidence type="ECO:0008006" key="4">
    <source>
        <dbReference type="Google" id="ProtNLM"/>
    </source>
</evidence>
<reference evidence="2 3" key="1">
    <citation type="submission" date="2019-09" db="EMBL/GenBank/DDBJ databases">
        <title>Nocardioides panacisoli sp. nov., isolated from the soil of a ginseng field.</title>
        <authorList>
            <person name="Cho C."/>
        </authorList>
    </citation>
    <scope>NUCLEOTIDE SEQUENCE [LARGE SCALE GENOMIC DNA]</scope>
    <source>
        <strain evidence="2 3">BN140041</strain>
    </source>
</reference>
<dbReference type="PROSITE" id="PS51257">
    <property type="entry name" value="PROKAR_LIPOPROTEIN"/>
    <property type="match status" value="1"/>
</dbReference>
<comment type="caution">
    <text evidence="2">The sequence shown here is derived from an EMBL/GenBank/DDBJ whole genome shotgun (WGS) entry which is preliminary data.</text>
</comment>
<dbReference type="AlphaFoldDB" id="A0A5B1LYX8"/>
<feature type="signal peptide" evidence="1">
    <location>
        <begin position="1"/>
        <end position="26"/>
    </location>
</feature>
<evidence type="ECO:0000313" key="2">
    <source>
        <dbReference type="EMBL" id="KAA1425863.1"/>
    </source>
</evidence>
<organism evidence="2 3">
    <name type="scientific">Nocardioides antri</name>
    <dbReference type="NCBI Taxonomy" id="2607659"/>
    <lineage>
        <taxon>Bacteria</taxon>
        <taxon>Bacillati</taxon>
        <taxon>Actinomycetota</taxon>
        <taxon>Actinomycetes</taxon>
        <taxon>Propionibacteriales</taxon>
        <taxon>Nocardioidaceae</taxon>
        <taxon>Nocardioides</taxon>
    </lineage>
</organism>